<evidence type="ECO:0008006" key="5">
    <source>
        <dbReference type="Google" id="ProtNLM"/>
    </source>
</evidence>
<feature type="region of interest" description="Disordered" evidence="2">
    <location>
        <begin position="252"/>
        <end position="291"/>
    </location>
</feature>
<dbReference type="AlphaFoldDB" id="A0AA36IVZ4"/>
<evidence type="ECO:0000256" key="1">
    <source>
        <dbReference type="ARBA" id="ARBA00001962"/>
    </source>
</evidence>
<comment type="cofactor">
    <cofactor evidence="1">
        <name>Fe cation</name>
        <dbReference type="ChEBI" id="CHEBI:24875"/>
    </cofactor>
</comment>
<proteinExistence type="predicted"/>
<dbReference type="PANTHER" id="PTHR20883:SF48">
    <property type="entry name" value="ECTOINE DIOXYGENASE"/>
    <property type="match status" value="1"/>
</dbReference>
<feature type="compositionally biased region" description="Basic and acidic residues" evidence="2">
    <location>
        <begin position="270"/>
        <end position="281"/>
    </location>
</feature>
<evidence type="ECO:0000313" key="3">
    <source>
        <dbReference type="EMBL" id="CAJ1394616.1"/>
    </source>
</evidence>
<reference evidence="3" key="1">
    <citation type="submission" date="2023-08" db="EMBL/GenBank/DDBJ databases">
        <authorList>
            <person name="Chen Y."/>
            <person name="Shah S."/>
            <person name="Dougan E. K."/>
            <person name="Thang M."/>
            <person name="Chan C."/>
        </authorList>
    </citation>
    <scope>NUCLEOTIDE SEQUENCE</scope>
</reference>
<keyword evidence="4" id="KW-1185">Reference proteome</keyword>
<protein>
    <recommendedName>
        <fullName evidence="5">Phytanoyl-CoA dioxygenase</fullName>
    </recommendedName>
</protein>
<dbReference type="InterPro" id="IPR008775">
    <property type="entry name" value="Phytyl_CoA_dOase-like"/>
</dbReference>
<dbReference type="Gene3D" id="2.60.120.620">
    <property type="entry name" value="q2cbj1_9rhob like domain"/>
    <property type="match status" value="1"/>
</dbReference>
<sequence length="291" mass="31683">MEGERCRPRPALQLALEGFWAPLQILSPNEAREALLQLDAHAARVIGPKARAEDLQGAQRFKVHLLYPWAAALVRCEGLLRAAREALGSEDLLVWFSEVNAKAAHSDCHAAPHQDGIFASLAPNDAVVTAWLALTDAPAEMGGLFFQKGSHLLGQLSHTVDDQVDNLIGFRCCEEPLEEEATPVELGAGEASLHTFRTLHWSGPNLTGLRRVGLAIRYVRADVARSRQLQRRESAMVACGAYLPELGAFDLESEPSEDFGPLEQAQHADALAREQEPHDLQADSGEPALLA</sequence>
<accession>A0AA36IVZ4</accession>
<name>A0AA36IVZ4_9DINO</name>
<dbReference type="EMBL" id="CAUJNA010002891">
    <property type="protein sequence ID" value="CAJ1394616.1"/>
    <property type="molecule type" value="Genomic_DNA"/>
</dbReference>
<evidence type="ECO:0000256" key="2">
    <source>
        <dbReference type="SAM" id="MobiDB-lite"/>
    </source>
</evidence>
<evidence type="ECO:0000313" key="4">
    <source>
        <dbReference type="Proteomes" id="UP001178507"/>
    </source>
</evidence>
<dbReference type="Proteomes" id="UP001178507">
    <property type="component" value="Unassembled WGS sequence"/>
</dbReference>
<comment type="caution">
    <text evidence="3">The sequence shown here is derived from an EMBL/GenBank/DDBJ whole genome shotgun (WGS) entry which is preliminary data.</text>
</comment>
<dbReference type="GO" id="GO:0016491">
    <property type="term" value="F:oxidoreductase activity"/>
    <property type="evidence" value="ECO:0007669"/>
    <property type="project" value="UniProtKB-ARBA"/>
</dbReference>
<gene>
    <name evidence="3" type="ORF">EVOR1521_LOCUS19234</name>
</gene>
<dbReference type="PANTHER" id="PTHR20883">
    <property type="entry name" value="PHYTANOYL-COA DIOXYGENASE DOMAIN CONTAINING 1"/>
    <property type="match status" value="1"/>
</dbReference>
<dbReference type="SUPFAM" id="SSF51197">
    <property type="entry name" value="Clavaminate synthase-like"/>
    <property type="match status" value="1"/>
</dbReference>
<dbReference type="GO" id="GO:0046872">
    <property type="term" value="F:metal ion binding"/>
    <property type="evidence" value="ECO:0007669"/>
    <property type="project" value="UniProtKB-ARBA"/>
</dbReference>
<organism evidence="3 4">
    <name type="scientific">Effrenium voratum</name>
    <dbReference type="NCBI Taxonomy" id="2562239"/>
    <lineage>
        <taxon>Eukaryota</taxon>
        <taxon>Sar</taxon>
        <taxon>Alveolata</taxon>
        <taxon>Dinophyceae</taxon>
        <taxon>Suessiales</taxon>
        <taxon>Symbiodiniaceae</taxon>
        <taxon>Effrenium</taxon>
    </lineage>
</organism>
<dbReference type="Pfam" id="PF05721">
    <property type="entry name" value="PhyH"/>
    <property type="match status" value="1"/>
</dbReference>